<dbReference type="EMBL" id="KV441498">
    <property type="protein sequence ID" value="OAG14705.1"/>
    <property type="molecule type" value="Genomic_DNA"/>
</dbReference>
<dbReference type="RefSeq" id="XP_018380126.1">
    <property type="nucleotide sequence ID" value="XM_018532155.1"/>
</dbReference>
<reference evidence="2 3" key="1">
    <citation type="submission" date="2016-05" db="EMBL/GenBank/DDBJ databases">
        <title>Comparative analysis of secretome profiles of manganese(II)-oxidizing ascomycete fungi.</title>
        <authorList>
            <consortium name="DOE Joint Genome Institute"/>
            <person name="Zeiner C.A."/>
            <person name="Purvine S.O."/>
            <person name="Zink E.M."/>
            <person name="Wu S."/>
            <person name="Pasa-Tolic L."/>
            <person name="Chaput D.L."/>
            <person name="Haridas S."/>
            <person name="Grigoriev I.V."/>
            <person name="Santelli C.M."/>
            <person name="Hansel C.M."/>
        </authorList>
    </citation>
    <scope>NUCLEOTIDE SEQUENCE [LARGE SCALE GENOMIC DNA]</scope>
    <source>
        <strain evidence="2 3">SRC1lrK2f</strain>
    </source>
</reference>
<accession>A0A177D4T4</accession>
<protein>
    <submittedName>
        <fullName evidence="2">Uncharacterized protein</fullName>
    </submittedName>
</protein>
<dbReference type="Proteomes" id="UP000077248">
    <property type="component" value="Unassembled WGS sequence"/>
</dbReference>
<keyword evidence="3" id="KW-1185">Reference proteome</keyword>
<dbReference type="GeneID" id="29117749"/>
<evidence type="ECO:0000313" key="2">
    <source>
        <dbReference type="EMBL" id="OAG14705.1"/>
    </source>
</evidence>
<name>A0A177D4T4_ALTAL</name>
<evidence type="ECO:0000313" key="3">
    <source>
        <dbReference type="Proteomes" id="UP000077248"/>
    </source>
</evidence>
<evidence type="ECO:0000256" key="1">
    <source>
        <dbReference type="SAM" id="MobiDB-lite"/>
    </source>
</evidence>
<organism evidence="2 3">
    <name type="scientific">Alternaria alternata</name>
    <name type="common">Alternaria rot fungus</name>
    <name type="synonym">Torula alternata</name>
    <dbReference type="NCBI Taxonomy" id="5599"/>
    <lineage>
        <taxon>Eukaryota</taxon>
        <taxon>Fungi</taxon>
        <taxon>Dikarya</taxon>
        <taxon>Ascomycota</taxon>
        <taxon>Pezizomycotina</taxon>
        <taxon>Dothideomycetes</taxon>
        <taxon>Pleosporomycetidae</taxon>
        <taxon>Pleosporales</taxon>
        <taxon>Pleosporineae</taxon>
        <taxon>Pleosporaceae</taxon>
        <taxon>Alternaria</taxon>
        <taxon>Alternaria sect. Alternaria</taxon>
        <taxon>Alternaria alternata complex</taxon>
    </lineage>
</organism>
<dbReference type="OMA" id="QVVERKM"/>
<dbReference type="AlphaFoldDB" id="A0A177D4T4"/>
<dbReference type="KEGG" id="aalt:CC77DRAFT_555237"/>
<dbReference type="VEuPathDB" id="FungiDB:CC77DRAFT_555237"/>
<feature type="region of interest" description="Disordered" evidence="1">
    <location>
        <begin position="181"/>
        <end position="204"/>
    </location>
</feature>
<gene>
    <name evidence="2" type="ORF">CC77DRAFT_555237</name>
</gene>
<sequence>MTNPCDADSSQRQKPCGLLLPSHIAPSSHRRSRTSCATNLNLPHCISLCSILFRNRMAPNNSRHLLPMNSVLFHNKSSSHFSLSDPADLTLVNLQDAQDTTVTALPQPPTNTAITAKPAKDSLWTRVLVKLKIVVCFKHGKDEQEDKKEDEKEMCIGEPTGFKHVRTAGPRPMMASVPVVVEEEESEWEDMRESEAGDSMWSKR</sequence>
<proteinExistence type="predicted"/>